<accession>A0ABT7VPN4</accession>
<dbReference type="InterPro" id="IPR051548">
    <property type="entry name" value="Grx-like_ET"/>
</dbReference>
<gene>
    <name evidence="2" type="ORF">QUW46_09050</name>
</gene>
<reference evidence="2 3" key="3">
    <citation type="submission" date="2023-06" db="EMBL/GenBank/DDBJ databases">
        <authorList>
            <person name="Zeman M."/>
            <person name="Kubasova T."/>
            <person name="Jahodarova E."/>
            <person name="Nykrynova M."/>
            <person name="Rychlik I."/>
        </authorList>
    </citation>
    <scope>NUCLEOTIDE SEQUENCE [LARGE SCALE GENOMIC DNA]</scope>
    <source>
        <strain evidence="2 3">105_WCHN</strain>
    </source>
</reference>
<dbReference type="PROSITE" id="PS51354">
    <property type="entry name" value="GLUTAREDOXIN_2"/>
    <property type="match status" value="1"/>
</dbReference>
<dbReference type="CDD" id="cd02976">
    <property type="entry name" value="NrdH"/>
    <property type="match status" value="1"/>
</dbReference>
<reference evidence="2 3" key="2">
    <citation type="submission" date="2023-06" db="EMBL/GenBank/DDBJ databases">
        <title>Identification and characterization of horizontal gene transfer across gut microbiota members of farm animals based on homology search.</title>
        <authorList>
            <person name="Schwarzerova J."/>
            <person name="Nykrynova M."/>
            <person name="Jureckova K."/>
            <person name="Cejkova D."/>
            <person name="Rychlik I."/>
        </authorList>
    </citation>
    <scope>NUCLEOTIDE SEQUENCE [LARGE SCALE GENOMIC DNA]</scope>
    <source>
        <strain evidence="2 3">105_WCHN</strain>
    </source>
</reference>
<evidence type="ECO:0000313" key="2">
    <source>
        <dbReference type="EMBL" id="MDM8334700.1"/>
    </source>
</evidence>
<dbReference type="Pfam" id="PF00462">
    <property type="entry name" value="Glutaredoxin"/>
    <property type="match status" value="1"/>
</dbReference>
<dbReference type="Proteomes" id="UP001529423">
    <property type="component" value="Unassembled WGS sequence"/>
</dbReference>
<comment type="caution">
    <text evidence="2">The sequence shown here is derived from an EMBL/GenBank/DDBJ whole genome shotgun (WGS) entry which is preliminary data.</text>
</comment>
<proteinExistence type="predicted"/>
<reference evidence="3" key="1">
    <citation type="submission" date="2023-06" db="EMBL/GenBank/DDBJ databases">
        <title>Identification and characterization of horizontal gene transfer across gut microbiota members of farm animals based on homology search.</title>
        <authorList>
            <person name="Zeman M."/>
            <person name="Kubasova T."/>
            <person name="Jahodarova E."/>
            <person name="Nykrynova M."/>
            <person name="Rychlik I."/>
        </authorList>
    </citation>
    <scope>NUCLEOTIDE SEQUENCE [LARGE SCALE GENOMIC DNA]</scope>
    <source>
        <strain evidence="3">105_WCHN</strain>
    </source>
</reference>
<dbReference type="RefSeq" id="WP_289561418.1">
    <property type="nucleotide sequence ID" value="NZ_JAUDEO010000089.1"/>
</dbReference>
<dbReference type="PANTHER" id="PTHR34386:SF1">
    <property type="entry name" value="GLUTAREDOXIN-LIKE PROTEIN NRDH"/>
    <property type="match status" value="1"/>
</dbReference>
<sequence>MSETVRVFTKQFCPGCQMTKRLLTAQGVKYREVDVTNDPAALDALRQLGYTSLPVVVVDNDGEVTGWTGFRPDKIKQLFS</sequence>
<organism evidence="2 3">
    <name type="scientific">Limosilactobacillus panis</name>
    <dbReference type="NCBI Taxonomy" id="47493"/>
    <lineage>
        <taxon>Bacteria</taxon>
        <taxon>Bacillati</taxon>
        <taxon>Bacillota</taxon>
        <taxon>Bacilli</taxon>
        <taxon>Lactobacillales</taxon>
        <taxon>Lactobacillaceae</taxon>
        <taxon>Limosilactobacillus</taxon>
    </lineage>
</organism>
<keyword evidence="3" id="KW-1185">Reference proteome</keyword>
<evidence type="ECO:0000259" key="1">
    <source>
        <dbReference type="Pfam" id="PF00462"/>
    </source>
</evidence>
<dbReference type="PANTHER" id="PTHR34386">
    <property type="entry name" value="GLUTAREDOXIN"/>
    <property type="match status" value="1"/>
</dbReference>
<feature type="domain" description="Glutaredoxin" evidence="1">
    <location>
        <begin position="5"/>
        <end position="61"/>
    </location>
</feature>
<protein>
    <submittedName>
        <fullName evidence="2">Glutaredoxin family protein</fullName>
    </submittedName>
</protein>
<name>A0ABT7VPN4_9LACO</name>
<dbReference type="EMBL" id="JAUDEO010000089">
    <property type="protein sequence ID" value="MDM8334700.1"/>
    <property type="molecule type" value="Genomic_DNA"/>
</dbReference>
<dbReference type="InterPro" id="IPR002109">
    <property type="entry name" value="Glutaredoxin"/>
</dbReference>
<evidence type="ECO:0000313" key="3">
    <source>
        <dbReference type="Proteomes" id="UP001529423"/>
    </source>
</evidence>